<keyword evidence="3" id="KW-1185">Reference proteome</keyword>
<organism evidence="3">
    <name type="scientific">Phytoplasma mali (strain AT)</name>
    <dbReference type="NCBI Taxonomy" id="482235"/>
    <lineage>
        <taxon>Bacteria</taxon>
        <taxon>Bacillati</taxon>
        <taxon>Mycoplasmatota</taxon>
        <taxon>Mollicutes</taxon>
        <taxon>Acholeplasmatales</taxon>
        <taxon>Acholeplasmataceae</taxon>
        <taxon>Candidatus Phytoplasma</taxon>
        <taxon>16SrX (Apple proliferation group)</taxon>
    </lineage>
</organism>
<sequence>MNDKILNYLHLHTALSWIKEHPNMFLIFLIIILIFLGTLYHILKIIYKAISFFLNMIWKLFIMQWKSENKNKKKQDLISEYVENNNNKNNFNNNLSLIEIKTLELLSKENNNSNYHNLEIEQKLNFQKIEQQLMIKDMENKLQQKLFEMEIQQKIDNLKLSTENTNNENNQINKDKINLKLNKEIIKHLKEMKQDIKDIHFSLINDKKTKTYYNVEEQILYINPYDLFNSEEDQNKIYLKN</sequence>
<keyword evidence="1" id="KW-0472">Membrane</keyword>
<dbReference type="Proteomes" id="UP000002020">
    <property type="component" value="Chromosome"/>
</dbReference>
<keyword evidence="1" id="KW-0812">Transmembrane</keyword>
<evidence type="ECO:0000313" key="2">
    <source>
        <dbReference type="EMBL" id="CAP18316.1"/>
    </source>
</evidence>
<dbReference type="HOGENOM" id="CLU_1150002_0_0_14"/>
<dbReference type="AlphaFoldDB" id="B3R0F2"/>
<name>B3R0F2_PHYMT</name>
<reference evidence="2 3" key="1">
    <citation type="journal article" date="2008" name="BMC Genomics">
        <title>The linear chromosome of the plant-pathogenic mycoplasma 'Candidatus Phytoplasma mali'.</title>
        <authorList>
            <person name="Kube M."/>
            <person name="Schneider B."/>
            <person name="Kuhl H."/>
            <person name="Dandekar T."/>
            <person name="Heitmann K."/>
            <person name="Migdoll A.M."/>
            <person name="Reinhardt R."/>
            <person name="Seemueller E."/>
        </authorList>
    </citation>
    <scope>NUCLEOTIDE SEQUENCE [LARGE SCALE GENOMIC DNA]</scope>
    <source>
        <strain evidence="2 3">AT</strain>
    </source>
</reference>
<protein>
    <submittedName>
        <fullName evidence="2">Uncharacterized protein</fullName>
    </submittedName>
</protein>
<dbReference type="KEGG" id="pml:ATP_00129"/>
<dbReference type="STRING" id="37692.ATP_00129"/>
<keyword evidence="1" id="KW-1133">Transmembrane helix</keyword>
<gene>
    <name evidence="2" type="ordered locus">ATP_00129</name>
</gene>
<dbReference type="EMBL" id="CU469464">
    <property type="protein sequence ID" value="CAP18316.1"/>
    <property type="molecule type" value="Genomic_DNA"/>
</dbReference>
<accession>B3R0F2</accession>
<proteinExistence type="predicted"/>
<feature type="transmembrane region" description="Helical" evidence="1">
    <location>
        <begin position="25"/>
        <end position="43"/>
    </location>
</feature>
<evidence type="ECO:0000313" key="3">
    <source>
        <dbReference type="Proteomes" id="UP000002020"/>
    </source>
</evidence>
<evidence type="ECO:0000256" key="1">
    <source>
        <dbReference type="SAM" id="Phobius"/>
    </source>
</evidence>